<keyword evidence="3" id="KW-0812">Transmembrane</keyword>
<dbReference type="EMBL" id="JAKJXP020000011">
    <property type="protein sequence ID" value="KAK7755624.1"/>
    <property type="molecule type" value="Genomic_DNA"/>
</dbReference>
<evidence type="ECO:0000256" key="2">
    <source>
        <dbReference type="ARBA" id="ARBA00009877"/>
    </source>
</evidence>
<keyword evidence="8" id="KW-1185">Reference proteome</keyword>
<accession>A0AAN9V6V4</accession>
<organism evidence="7 8">
    <name type="scientific">Diatrype stigma</name>
    <dbReference type="NCBI Taxonomy" id="117547"/>
    <lineage>
        <taxon>Eukaryota</taxon>
        <taxon>Fungi</taxon>
        <taxon>Dikarya</taxon>
        <taxon>Ascomycota</taxon>
        <taxon>Pezizomycotina</taxon>
        <taxon>Sordariomycetes</taxon>
        <taxon>Xylariomycetidae</taxon>
        <taxon>Xylariales</taxon>
        <taxon>Diatrypaceae</taxon>
        <taxon>Diatrype</taxon>
    </lineage>
</organism>
<sequence length="420" mass="44883">MRAIRPVIKACPRCPRLGAPSQLRPPIVPSPFQSHRQSHRNFHIGPAIGTVLQGSQDLILSFHTVTHTPWFITIPLVSLGVNLLFRLPLNTYIHKIQHRRAKLAPILQAWGTRIQREIDLERVLPSRRMAEVEARFSRISSRIWKKFGLQDWKLYTNVLGLPFWLIGIDAVRRLCGGPAGILGRLFLGAGADQTDAAATPAVGAKPAEGGADNTAMLSGTGASGTPADLVPPGAPLPGGDMLDTVAHTVAESSLATGGVLWFPDLTVPDPWHVLPLTLSAVLVLNLWPKTVAQRQAVFNIDGGGGPPAAASPRAGTAPMRTLGMKGRLSLQRGLLVVSFLVGPLTMNLPAALHMYWITSSAVSFATAKVLTRLYPVGGNAVEACKGIELPVVRPKRDTLQANKTAKGVSKAVSPNRSSSS</sequence>
<evidence type="ECO:0000256" key="3">
    <source>
        <dbReference type="ARBA" id="ARBA00022692"/>
    </source>
</evidence>
<dbReference type="GO" id="GO:0032979">
    <property type="term" value="P:protein insertion into mitochondrial inner membrane from matrix"/>
    <property type="evidence" value="ECO:0007669"/>
    <property type="project" value="TreeGrafter"/>
</dbReference>
<feature type="region of interest" description="Disordered" evidence="6">
    <location>
        <begin position="200"/>
        <end position="232"/>
    </location>
</feature>
<evidence type="ECO:0000313" key="8">
    <source>
        <dbReference type="Proteomes" id="UP001320420"/>
    </source>
</evidence>
<evidence type="ECO:0000313" key="7">
    <source>
        <dbReference type="EMBL" id="KAK7755624.1"/>
    </source>
</evidence>
<dbReference type="InterPro" id="IPR001708">
    <property type="entry name" value="YidC/ALB3/OXA1/COX18"/>
</dbReference>
<comment type="similarity">
    <text evidence="2">Belongs to the OXA1/ALB3/YidC family.</text>
</comment>
<proteinExistence type="inferred from homology"/>
<dbReference type="PANTHER" id="PTHR12428:SF65">
    <property type="entry name" value="CYTOCHROME C OXIDASE ASSEMBLY PROTEIN COX18, MITOCHONDRIAL"/>
    <property type="match status" value="1"/>
</dbReference>
<evidence type="ECO:0000256" key="1">
    <source>
        <dbReference type="ARBA" id="ARBA00004141"/>
    </source>
</evidence>
<protein>
    <submittedName>
        <fullName evidence="7">Uncharacterized protein</fullName>
    </submittedName>
</protein>
<gene>
    <name evidence="7" type="ORF">SLS62_002233</name>
</gene>
<dbReference type="GO" id="GO:0032977">
    <property type="term" value="F:membrane insertase activity"/>
    <property type="evidence" value="ECO:0007669"/>
    <property type="project" value="InterPro"/>
</dbReference>
<evidence type="ECO:0000256" key="4">
    <source>
        <dbReference type="ARBA" id="ARBA00022989"/>
    </source>
</evidence>
<name>A0AAN9V6V4_9PEZI</name>
<reference evidence="7 8" key="1">
    <citation type="submission" date="2024-02" db="EMBL/GenBank/DDBJ databases">
        <title>De novo assembly and annotation of 12 fungi associated with fruit tree decline syndrome in Ontario, Canada.</title>
        <authorList>
            <person name="Sulman M."/>
            <person name="Ellouze W."/>
            <person name="Ilyukhin E."/>
        </authorList>
    </citation>
    <scope>NUCLEOTIDE SEQUENCE [LARGE SCALE GENOMIC DNA]</scope>
    <source>
        <strain evidence="7 8">M11/M66-122</strain>
    </source>
</reference>
<comment type="caution">
    <text evidence="7">The sequence shown here is derived from an EMBL/GenBank/DDBJ whole genome shotgun (WGS) entry which is preliminary data.</text>
</comment>
<dbReference type="GO" id="GO:0005743">
    <property type="term" value="C:mitochondrial inner membrane"/>
    <property type="evidence" value="ECO:0007669"/>
    <property type="project" value="TreeGrafter"/>
</dbReference>
<keyword evidence="4" id="KW-1133">Transmembrane helix</keyword>
<comment type="subcellular location">
    <subcellularLocation>
        <location evidence="1">Membrane</location>
        <topology evidence="1">Multi-pass membrane protein</topology>
    </subcellularLocation>
</comment>
<feature type="region of interest" description="Disordered" evidence="6">
    <location>
        <begin position="398"/>
        <end position="420"/>
    </location>
</feature>
<evidence type="ECO:0000256" key="6">
    <source>
        <dbReference type="SAM" id="MobiDB-lite"/>
    </source>
</evidence>
<dbReference type="AlphaFoldDB" id="A0AAN9V6V4"/>
<keyword evidence="5" id="KW-0472">Membrane</keyword>
<dbReference type="Proteomes" id="UP001320420">
    <property type="component" value="Unassembled WGS sequence"/>
</dbReference>
<evidence type="ECO:0000256" key="5">
    <source>
        <dbReference type="ARBA" id="ARBA00023136"/>
    </source>
</evidence>
<dbReference type="GO" id="GO:0033617">
    <property type="term" value="P:mitochondrial respiratory chain complex IV assembly"/>
    <property type="evidence" value="ECO:0007669"/>
    <property type="project" value="TreeGrafter"/>
</dbReference>
<dbReference type="PANTHER" id="PTHR12428">
    <property type="entry name" value="OXA1"/>
    <property type="match status" value="1"/>
</dbReference>